<dbReference type="PANTHER" id="PTHR31123">
    <property type="entry name" value="ACCUMULATION OF DYADS PROTEIN 2-RELATED"/>
    <property type="match status" value="1"/>
</dbReference>
<keyword evidence="9" id="KW-1185">Reference proteome</keyword>
<proteinExistence type="inferred from homology"/>
<comment type="similarity">
    <text evidence="2">Belongs to the acetate uptake transporter (AceTr) (TC 2.A.96) family.</text>
</comment>
<comment type="subcellular location">
    <subcellularLocation>
        <location evidence="1">Membrane</location>
        <topology evidence="1">Multi-pass membrane protein</topology>
    </subcellularLocation>
</comment>
<evidence type="ECO:0000313" key="9">
    <source>
        <dbReference type="Proteomes" id="UP000059188"/>
    </source>
</evidence>
<evidence type="ECO:0000256" key="5">
    <source>
        <dbReference type="ARBA" id="ARBA00023136"/>
    </source>
</evidence>
<dbReference type="AlphaFoldDB" id="A0A0B7FJ23"/>
<feature type="transmembrane region" description="Helical" evidence="7">
    <location>
        <begin position="95"/>
        <end position="116"/>
    </location>
</feature>
<protein>
    <submittedName>
        <fullName evidence="8">Ammonia transport outward protein 2</fullName>
    </submittedName>
</protein>
<dbReference type="InterPro" id="IPR000791">
    <property type="entry name" value="Gpr1/Fun34/SatP-like"/>
</dbReference>
<feature type="transmembrane region" description="Helical" evidence="7">
    <location>
        <begin position="123"/>
        <end position="143"/>
    </location>
</feature>
<dbReference type="Pfam" id="PF01184">
    <property type="entry name" value="Gpr1_Fun34_YaaH"/>
    <property type="match status" value="1"/>
</dbReference>
<dbReference type="OrthoDB" id="3648309at2759"/>
<accession>A0A0B7FJ23</accession>
<dbReference type="Proteomes" id="UP000059188">
    <property type="component" value="Unassembled WGS sequence"/>
</dbReference>
<dbReference type="STRING" id="1108050.A0A0B7FJ23"/>
<evidence type="ECO:0000256" key="7">
    <source>
        <dbReference type="SAM" id="Phobius"/>
    </source>
</evidence>
<evidence type="ECO:0000256" key="2">
    <source>
        <dbReference type="ARBA" id="ARBA00005587"/>
    </source>
</evidence>
<reference evidence="8 9" key="1">
    <citation type="submission" date="2014-11" db="EMBL/GenBank/DDBJ databases">
        <authorList>
            <person name="Wibberg Daniel"/>
        </authorList>
    </citation>
    <scope>NUCLEOTIDE SEQUENCE [LARGE SCALE GENOMIC DNA]</scope>
    <source>
        <strain evidence="8">Rhizoctonia solani AG1-IB 7/3/14</strain>
    </source>
</reference>
<dbReference type="InterPro" id="IPR051633">
    <property type="entry name" value="AceTr"/>
</dbReference>
<dbReference type="EMBL" id="LN679125">
    <property type="protein sequence ID" value="CEL56924.1"/>
    <property type="molecule type" value="Genomic_DNA"/>
</dbReference>
<keyword evidence="3 7" id="KW-0812">Transmembrane</keyword>
<evidence type="ECO:0000256" key="3">
    <source>
        <dbReference type="ARBA" id="ARBA00022692"/>
    </source>
</evidence>
<evidence type="ECO:0000256" key="4">
    <source>
        <dbReference type="ARBA" id="ARBA00022989"/>
    </source>
</evidence>
<organism evidence="8 9">
    <name type="scientific">Thanatephorus cucumeris (strain AG1-IB / isolate 7/3/14)</name>
    <name type="common">Lettuce bottom rot fungus</name>
    <name type="synonym">Rhizoctonia solani</name>
    <dbReference type="NCBI Taxonomy" id="1108050"/>
    <lineage>
        <taxon>Eukaryota</taxon>
        <taxon>Fungi</taxon>
        <taxon>Dikarya</taxon>
        <taxon>Basidiomycota</taxon>
        <taxon>Agaricomycotina</taxon>
        <taxon>Agaricomycetes</taxon>
        <taxon>Cantharellales</taxon>
        <taxon>Ceratobasidiaceae</taxon>
        <taxon>Rhizoctonia</taxon>
        <taxon>Rhizoctonia solani AG-1</taxon>
    </lineage>
</organism>
<name>A0A0B7FJ23_THACB</name>
<feature type="compositionally biased region" description="Basic and acidic residues" evidence="6">
    <location>
        <begin position="44"/>
        <end position="56"/>
    </location>
</feature>
<feature type="transmembrane region" description="Helical" evidence="7">
    <location>
        <begin position="217"/>
        <end position="240"/>
    </location>
</feature>
<dbReference type="NCBIfam" id="NF038013">
    <property type="entry name" value="AceTr_1"/>
    <property type="match status" value="1"/>
</dbReference>
<gene>
    <name evidence="8" type="ORF">RSOLAG1IB_08202</name>
</gene>
<keyword evidence="5 7" id="KW-0472">Membrane</keyword>
<keyword evidence="4 7" id="KW-1133">Transmembrane helix</keyword>
<dbReference type="PANTHER" id="PTHR31123:SF1">
    <property type="entry name" value="ACCUMULATION OF DYADS PROTEIN 2-RELATED"/>
    <property type="match status" value="1"/>
</dbReference>
<evidence type="ECO:0000256" key="6">
    <source>
        <dbReference type="SAM" id="MobiDB-lite"/>
    </source>
</evidence>
<feature type="region of interest" description="Disordered" evidence="6">
    <location>
        <begin position="1"/>
        <end position="58"/>
    </location>
</feature>
<evidence type="ECO:0000256" key="1">
    <source>
        <dbReference type="ARBA" id="ARBA00004141"/>
    </source>
</evidence>
<sequence length="271" mass="29192">MSAPINTSTTAGAHHTTAPVREYPMDGTGHHNGDHVGGYGGGYEKQHRPGFSRHDSQPGFPIHRNRRLANPAPLGMFALAATTLMWSLYNARTRGLYQVNAVIGQAFWVGGLVQLLAGMWEFVAGNTFAATAFSILGGFWLSYGTMYWPYSGSLGGYNTEGELGSALGIYFMVWMIVALMLLLGSIRGSIPLAATFFFLFLMYMLIGIAHFTGRNGIRRAGGVIGCIAAMLAFYTGAVGLHTRDTTYYNLPAFGSARRDPDTAGAAPGRYP</sequence>
<dbReference type="GO" id="GO:0005886">
    <property type="term" value="C:plasma membrane"/>
    <property type="evidence" value="ECO:0007669"/>
    <property type="project" value="TreeGrafter"/>
</dbReference>
<feature type="transmembrane region" description="Helical" evidence="7">
    <location>
        <begin position="190"/>
        <end position="211"/>
    </location>
</feature>
<feature type="compositionally biased region" description="Low complexity" evidence="6">
    <location>
        <begin position="7"/>
        <end position="18"/>
    </location>
</feature>
<feature type="transmembrane region" description="Helical" evidence="7">
    <location>
        <begin position="72"/>
        <end position="89"/>
    </location>
</feature>
<dbReference type="GO" id="GO:0015123">
    <property type="term" value="F:acetate transmembrane transporter activity"/>
    <property type="evidence" value="ECO:0007669"/>
    <property type="project" value="TreeGrafter"/>
</dbReference>
<evidence type="ECO:0000313" key="8">
    <source>
        <dbReference type="EMBL" id="CEL56924.1"/>
    </source>
</evidence>
<feature type="transmembrane region" description="Helical" evidence="7">
    <location>
        <begin position="163"/>
        <end position="183"/>
    </location>
</feature>